<keyword evidence="9" id="KW-1015">Disulfide bond</keyword>
<keyword evidence="8 12" id="KW-0472">Membrane</keyword>
<gene>
    <name evidence="13" type="ORF">JJ685_09915</name>
</gene>
<evidence type="ECO:0000256" key="2">
    <source>
        <dbReference type="ARBA" id="ARBA00007602"/>
    </source>
</evidence>
<dbReference type="Gene3D" id="1.20.1550.10">
    <property type="entry name" value="DsbB-like"/>
    <property type="match status" value="1"/>
</dbReference>
<evidence type="ECO:0000256" key="11">
    <source>
        <dbReference type="ARBA" id="ARBA00023284"/>
    </source>
</evidence>
<keyword evidence="10" id="KW-0143">Chaperone</keyword>
<evidence type="ECO:0000313" key="14">
    <source>
        <dbReference type="Proteomes" id="UP000599109"/>
    </source>
</evidence>
<evidence type="ECO:0000256" key="12">
    <source>
        <dbReference type="SAM" id="Phobius"/>
    </source>
</evidence>
<keyword evidence="14" id="KW-1185">Reference proteome</keyword>
<dbReference type="SUPFAM" id="SSF158442">
    <property type="entry name" value="DsbB-like"/>
    <property type="match status" value="1"/>
</dbReference>
<comment type="subcellular location">
    <subcellularLocation>
        <location evidence="1">Membrane</location>
        <topology evidence="1">Multi-pass membrane protein</topology>
    </subcellularLocation>
</comment>
<dbReference type="Pfam" id="PF02600">
    <property type="entry name" value="DsbB"/>
    <property type="match status" value="1"/>
</dbReference>
<keyword evidence="6 12" id="KW-1133">Transmembrane helix</keyword>
<dbReference type="EMBL" id="JAEQNE010000002">
    <property type="protein sequence ID" value="MBL0391454.1"/>
    <property type="molecule type" value="Genomic_DNA"/>
</dbReference>
<dbReference type="PANTHER" id="PTHR43469">
    <property type="entry name" value="DISULFIDE FORMATION PROTEIN-RELATED"/>
    <property type="match status" value="1"/>
</dbReference>
<dbReference type="Proteomes" id="UP000599109">
    <property type="component" value="Unassembled WGS sequence"/>
</dbReference>
<feature type="transmembrane region" description="Helical" evidence="12">
    <location>
        <begin position="112"/>
        <end position="136"/>
    </location>
</feature>
<keyword evidence="11" id="KW-0676">Redox-active center</keyword>
<keyword evidence="3" id="KW-0813">Transport</keyword>
<dbReference type="InterPro" id="IPR003752">
    <property type="entry name" value="DiS_bond_form_DsbB/BdbC"/>
</dbReference>
<feature type="transmembrane region" description="Helical" evidence="12">
    <location>
        <begin position="69"/>
        <end position="92"/>
    </location>
</feature>
<comment type="similarity">
    <text evidence="2">Belongs to the DsbB family. BdbC subfamily.</text>
</comment>
<proteinExistence type="inferred from homology"/>
<keyword evidence="5" id="KW-0249">Electron transport</keyword>
<evidence type="ECO:0000256" key="3">
    <source>
        <dbReference type="ARBA" id="ARBA00022448"/>
    </source>
</evidence>
<accession>A0A936YZI6</accession>
<keyword evidence="7" id="KW-0560">Oxidoreductase</keyword>
<evidence type="ECO:0000313" key="13">
    <source>
        <dbReference type="EMBL" id="MBL0391454.1"/>
    </source>
</evidence>
<organism evidence="13 14">
    <name type="scientific">Ramlibacter monticola</name>
    <dbReference type="NCBI Taxonomy" id="1926872"/>
    <lineage>
        <taxon>Bacteria</taxon>
        <taxon>Pseudomonadati</taxon>
        <taxon>Pseudomonadota</taxon>
        <taxon>Betaproteobacteria</taxon>
        <taxon>Burkholderiales</taxon>
        <taxon>Comamonadaceae</taxon>
        <taxon>Ramlibacter</taxon>
    </lineage>
</organism>
<evidence type="ECO:0000256" key="7">
    <source>
        <dbReference type="ARBA" id="ARBA00023002"/>
    </source>
</evidence>
<dbReference type="PIRSF" id="PIRSF036659">
    <property type="entry name" value="BdbC"/>
    <property type="match status" value="1"/>
</dbReference>
<sequence>MDPRERGAWGLVFAAWLVAATSVLGALFLSEVVGIAPCVLCWYQRVFMFPLVVVLAVGLFPLDPKVVRYSIPLVAAGWLVALFHVLLTEGVIPRSLSPCVQGIPCSQVEVEWFGFVTIPLLSLLSFTAIGLALLGARSKLKS</sequence>
<dbReference type="InterPro" id="IPR023380">
    <property type="entry name" value="DsbB-like_sf"/>
</dbReference>
<protein>
    <submittedName>
        <fullName evidence="13">Disulfide bond formation protein B</fullName>
    </submittedName>
</protein>
<dbReference type="InterPro" id="IPR012187">
    <property type="entry name" value="Disulphide_bond_form_BdbC"/>
</dbReference>
<evidence type="ECO:0000256" key="4">
    <source>
        <dbReference type="ARBA" id="ARBA00022692"/>
    </source>
</evidence>
<dbReference type="AlphaFoldDB" id="A0A936YZI6"/>
<keyword evidence="4 12" id="KW-0812">Transmembrane</keyword>
<reference evidence="13 14" key="1">
    <citation type="journal article" date="2017" name="Int. J. Syst. Evol. Microbiol.">
        <title>Ramlibacter monticola sp. nov., isolated from forest soil.</title>
        <authorList>
            <person name="Chaudhary D.K."/>
            <person name="Kim J."/>
        </authorList>
    </citation>
    <scope>NUCLEOTIDE SEQUENCE [LARGE SCALE GENOMIC DNA]</scope>
    <source>
        <strain evidence="13 14">KACC 19175</strain>
    </source>
</reference>
<evidence type="ECO:0000256" key="9">
    <source>
        <dbReference type="ARBA" id="ARBA00023157"/>
    </source>
</evidence>
<feature type="transmembrane region" description="Helical" evidence="12">
    <location>
        <begin position="7"/>
        <end position="30"/>
    </location>
</feature>
<evidence type="ECO:0000256" key="10">
    <source>
        <dbReference type="ARBA" id="ARBA00023186"/>
    </source>
</evidence>
<name>A0A936YZI6_9BURK</name>
<dbReference type="GO" id="GO:0016020">
    <property type="term" value="C:membrane"/>
    <property type="evidence" value="ECO:0007669"/>
    <property type="project" value="UniProtKB-SubCell"/>
</dbReference>
<evidence type="ECO:0000256" key="8">
    <source>
        <dbReference type="ARBA" id="ARBA00023136"/>
    </source>
</evidence>
<evidence type="ECO:0000256" key="5">
    <source>
        <dbReference type="ARBA" id="ARBA00022982"/>
    </source>
</evidence>
<evidence type="ECO:0000256" key="6">
    <source>
        <dbReference type="ARBA" id="ARBA00022989"/>
    </source>
</evidence>
<comment type="caution">
    <text evidence="13">The sequence shown here is derived from an EMBL/GenBank/DDBJ whole genome shotgun (WGS) entry which is preliminary data.</text>
</comment>
<dbReference type="GO" id="GO:0006457">
    <property type="term" value="P:protein folding"/>
    <property type="evidence" value="ECO:0007669"/>
    <property type="project" value="InterPro"/>
</dbReference>
<evidence type="ECO:0000256" key="1">
    <source>
        <dbReference type="ARBA" id="ARBA00004141"/>
    </source>
</evidence>
<dbReference type="PANTHER" id="PTHR43469:SF1">
    <property type="entry name" value="SPBETA PROPHAGE-DERIVED DISULFIDE BOND FORMATION PROTEIN B"/>
    <property type="match status" value="1"/>
</dbReference>
<dbReference type="GO" id="GO:0015035">
    <property type="term" value="F:protein-disulfide reductase activity"/>
    <property type="evidence" value="ECO:0007669"/>
    <property type="project" value="InterPro"/>
</dbReference>
<feature type="transmembrane region" description="Helical" evidence="12">
    <location>
        <begin position="42"/>
        <end position="62"/>
    </location>
</feature>